<evidence type="ECO:0000256" key="1">
    <source>
        <dbReference type="SAM" id="MobiDB-lite"/>
    </source>
</evidence>
<dbReference type="CDD" id="cd22699">
    <property type="entry name" value="FHA_PLM2-like"/>
    <property type="match status" value="1"/>
</dbReference>
<protein>
    <recommendedName>
        <fullName evidence="2">FHA domain-containing protein</fullName>
    </recommendedName>
</protein>
<evidence type="ECO:0000259" key="2">
    <source>
        <dbReference type="PROSITE" id="PS50006"/>
    </source>
</evidence>
<feature type="domain" description="FHA" evidence="2">
    <location>
        <begin position="109"/>
        <end position="162"/>
    </location>
</feature>
<feature type="region of interest" description="Disordered" evidence="1">
    <location>
        <begin position="1"/>
        <end position="85"/>
    </location>
</feature>
<feature type="compositionally biased region" description="Basic and acidic residues" evidence="1">
    <location>
        <begin position="45"/>
        <end position="54"/>
    </location>
</feature>
<feature type="compositionally biased region" description="Polar residues" evidence="1">
    <location>
        <begin position="496"/>
        <end position="514"/>
    </location>
</feature>
<organism evidence="3 4">
    <name type="scientific">Cladophialophora bantiana (strain ATCC 10958 / CBS 173.52 / CDC B-1940 / NIH 8579)</name>
    <name type="common">Xylohypha bantiana</name>
    <dbReference type="NCBI Taxonomy" id="1442370"/>
    <lineage>
        <taxon>Eukaryota</taxon>
        <taxon>Fungi</taxon>
        <taxon>Dikarya</taxon>
        <taxon>Ascomycota</taxon>
        <taxon>Pezizomycotina</taxon>
        <taxon>Eurotiomycetes</taxon>
        <taxon>Chaetothyriomycetidae</taxon>
        <taxon>Chaetothyriales</taxon>
        <taxon>Herpotrichiellaceae</taxon>
        <taxon>Cladophialophora</taxon>
    </lineage>
</organism>
<dbReference type="InterPro" id="IPR000253">
    <property type="entry name" value="FHA_dom"/>
</dbReference>
<feature type="region of interest" description="Disordered" evidence="1">
    <location>
        <begin position="480"/>
        <end position="539"/>
    </location>
</feature>
<dbReference type="VEuPathDB" id="FungiDB:Z519_06237"/>
<feature type="compositionally biased region" description="Polar residues" evidence="1">
    <location>
        <begin position="346"/>
        <end position="361"/>
    </location>
</feature>
<dbReference type="PROSITE" id="PS50006">
    <property type="entry name" value="FHA_DOMAIN"/>
    <property type="match status" value="1"/>
</dbReference>
<feature type="compositionally biased region" description="Polar residues" evidence="1">
    <location>
        <begin position="66"/>
        <end position="85"/>
    </location>
</feature>
<dbReference type="AlphaFoldDB" id="A0A0D2G4S4"/>
<name>A0A0D2G4S4_CLAB1</name>
<feature type="region of interest" description="Disordered" evidence="1">
    <location>
        <begin position="206"/>
        <end position="265"/>
    </location>
</feature>
<dbReference type="EMBL" id="KN846987">
    <property type="protein sequence ID" value="KIW93632.1"/>
    <property type="molecule type" value="Genomic_DNA"/>
</dbReference>
<gene>
    <name evidence="3" type="ORF">Z519_06237</name>
</gene>
<evidence type="ECO:0000313" key="4">
    <source>
        <dbReference type="Proteomes" id="UP000053789"/>
    </source>
</evidence>
<reference evidence="3" key="1">
    <citation type="submission" date="2015-01" db="EMBL/GenBank/DDBJ databases">
        <title>The Genome Sequence of Cladophialophora bantiana CBS 173.52.</title>
        <authorList>
            <consortium name="The Broad Institute Genomics Platform"/>
            <person name="Cuomo C."/>
            <person name="de Hoog S."/>
            <person name="Gorbushina A."/>
            <person name="Stielow B."/>
            <person name="Teixiera M."/>
            <person name="Abouelleil A."/>
            <person name="Chapman S.B."/>
            <person name="Priest M."/>
            <person name="Young S.K."/>
            <person name="Wortman J."/>
            <person name="Nusbaum C."/>
            <person name="Birren B."/>
        </authorList>
    </citation>
    <scope>NUCLEOTIDE SEQUENCE [LARGE SCALE GENOMIC DNA]</scope>
    <source>
        <strain evidence="3">CBS 173.52</strain>
    </source>
</reference>
<dbReference type="SUPFAM" id="SSF49879">
    <property type="entry name" value="SMAD/FHA domain"/>
    <property type="match status" value="1"/>
</dbReference>
<dbReference type="OrthoDB" id="5348546at2759"/>
<dbReference type="HOGENOM" id="CLU_027207_0_0_1"/>
<feature type="compositionally biased region" description="Polar residues" evidence="1">
    <location>
        <begin position="1"/>
        <end position="11"/>
    </location>
</feature>
<feature type="compositionally biased region" description="Low complexity" evidence="1">
    <location>
        <begin position="55"/>
        <end position="65"/>
    </location>
</feature>
<dbReference type="GeneID" id="27699165"/>
<dbReference type="Proteomes" id="UP000053789">
    <property type="component" value="Unassembled WGS sequence"/>
</dbReference>
<accession>A0A0D2G4S4</accession>
<feature type="compositionally biased region" description="Acidic residues" evidence="1">
    <location>
        <begin position="315"/>
        <end position="324"/>
    </location>
</feature>
<evidence type="ECO:0000313" key="3">
    <source>
        <dbReference type="EMBL" id="KIW93632.1"/>
    </source>
</evidence>
<proteinExistence type="predicted"/>
<sequence>MSPSTTLSETAVISPPPGPKRPATSLLPAFEPLSSSPALPRPLKRNRDALEEHTTYPTPVPTSSTAILSSSPAHVIKSRSSLPRTSTLAERTPLGAVPSVQLQADGKVTRMGRSSASCDYQLSSNRLISRVHVEACYKPTGSRLGRDRVEITCTGWNGIKIHCKGQVYEVKKGETFSSDIRDSEIMVDVHDSRVVVEWPPKLHLGAFSSEDEEDNSPAKRQRAMLRHSTPPSPSPMQVRRRLASPVSPSPAVQAVMPSSPPLAPATVEIYEDPEPATECSGTVTGVEVSQSTQALSRNFEHPGTSQNGASMSAEEFSDNDEENDPIIHSFGPFGANLLPRMASVSAGDSPNPSVSANSTRSSHTEPLPLNDTPSSPKTEESEFDVRGHIINQLAFSRLSSTPLSTILSHLPREAGVLSINEIRKLIRETACIGEVAREGKDAAGKPLESEFYYIPDEDEDEKRKEAVVNDLRKPGLRACRKQHKVTSSRSRPFDNTLLTHHSNTSGESPNSRCSNAVLPKPVESRDGEMCSGQQLVSRV</sequence>
<dbReference type="InterPro" id="IPR008984">
    <property type="entry name" value="SMAD_FHA_dom_sf"/>
</dbReference>
<keyword evidence="4" id="KW-1185">Reference proteome</keyword>
<dbReference type="RefSeq" id="XP_016620301.1">
    <property type="nucleotide sequence ID" value="XM_016763977.1"/>
</dbReference>
<feature type="region of interest" description="Disordered" evidence="1">
    <location>
        <begin position="298"/>
        <end position="381"/>
    </location>
</feature>